<comment type="caution">
    <text evidence="3">The sequence shown here is derived from an EMBL/GenBank/DDBJ whole genome shotgun (WGS) entry which is preliminary data.</text>
</comment>
<proteinExistence type="predicted"/>
<evidence type="ECO:0000313" key="4">
    <source>
        <dbReference type="Proteomes" id="UP000325105"/>
    </source>
</evidence>
<accession>A0A5S5DAF0</accession>
<dbReference type="AlphaFoldDB" id="A0A5S5DAF0"/>
<dbReference type="InterPro" id="IPR037108">
    <property type="entry name" value="TM1727-like_C_sf"/>
</dbReference>
<dbReference type="PANTHER" id="PTHR40459">
    <property type="entry name" value="CONSERVED HYPOTHETICAL ALANINE AND LEUCINE RICH PROTEIN"/>
    <property type="match status" value="1"/>
</dbReference>
<feature type="domain" description="DUF2520" evidence="2">
    <location>
        <begin position="124"/>
        <end position="248"/>
    </location>
</feature>
<dbReference type="PANTHER" id="PTHR40459:SF1">
    <property type="entry name" value="CONSERVED HYPOTHETICAL ALANINE AND LEUCINE RICH PROTEIN"/>
    <property type="match status" value="1"/>
</dbReference>
<evidence type="ECO:0000259" key="2">
    <source>
        <dbReference type="Pfam" id="PF10728"/>
    </source>
</evidence>
<dbReference type="Gene3D" id="3.40.50.720">
    <property type="entry name" value="NAD(P)-binding Rossmann-like Domain"/>
    <property type="match status" value="1"/>
</dbReference>
<gene>
    <name evidence="3" type="ORF">BC792_11572</name>
</gene>
<dbReference type="Gene3D" id="1.10.1040.20">
    <property type="entry name" value="ProC-like, C-terminal domain"/>
    <property type="match status" value="1"/>
</dbReference>
<evidence type="ECO:0000313" key="3">
    <source>
        <dbReference type="EMBL" id="TYP92970.1"/>
    </source>
</evidence>
<protein>
    <submittedName>
        <fullName evidence="3">Putative short-subunit dehydrogenase-like oxidoreductase (DUF2520 family)</fullName>
    </submittedName>
</protein>
<keyword evidence="4" id="KW-1185">Reference proteome</keyword>
<dbReference type="InterPro" id="IPR036291">
    <property type="entry name" value="NAD(P)-bd_dom_sf"/>
</dbReference>
<dbReference type="InterPro" id="IPR019665">
    <property type="entry name" value="OxRdtase/DH_put_Rossmann_dom"/>
</dbReference>
<feature type="domain" description="Putative oxidoreductase/dehydrogenase Rossmann-like" evidence="1">
    <location>
        <begin position="5"/>
        <end position="107"/>
    </location>
</feature>
<dbReference type="InterPro" id="IPR008927">
    <property type="entry name" value="6-PGluconate_DH-like_C_sf"/>
</dbReference>
<dbReference type="EMBL" id="VNHX01000015">
    <property type="protein sequence ID" value="TYP92970.1"/>
    <property type="molecule type" value="Genomic_DNA"/>
</dbReference>
<organism evidence="3 4">
    <name type="scientific">Sphingobacterium allocomposti</name>
    <dbReference type="NCBI Taxonomy" id="415956"/>
    <lineage>
        <taxon>Bacteria</taxon>
        <taxon>Pseudomonadati</taxon>
        <taxon>Bacteroidota</taxon>
        <taxon>Sphingobacteriia</taxon>
        <taxon>Sphingobacteriales</taxon>
        <taxon>Sphingobacteriaceae</taxon>
        <taxon>Sphingobacterium</taxon>
    </lineage>
</organism>
<evidence type="ECO:0000259" key="1">
    <source>
        <dbReference type="Pfam" id="PF10727"/>
    </source>
</evidence>
<dbReference type="Proteomes" id="UP000325105">
    <property type="component" value="Unassembled WGS sequence"/>
</dbReference>
<dbReference type="RefSeq" id="WP_148909199.1">
    <property type="nucleotide sequence ID" value="NZ_VNHX01000015.1"/>
</dbReference>
<reference evidence="3 4" key="1">
    <citation type="submission" date="2019-07" db="EMBL/GenBank/DDBJ databases">
        <title>Genomic Encyclopedia of Archaeal and Bacterial Type Strains, Phase II (KMG-II): from individual species to whole genera.</title>
        <authorList>
            <person name="Goeker M."/>
        </authorList>
    </citation>
    <scope>NUCLEOTIDE SEQUENCE [LARGE SCALE GENOMIC DNA]</scope>
    <source>
        <strain evidence="3 4">DSM 18850</strain>
    </source>
</reference>
<dbReference type="OrthoDB" id="9810755at2"/>
<dbReference type="Pfam" id="PF10728">
    <property type="entry name" value="DUF2520"/>
    <property type="match status" value="1"/>
</dbReference>
<dbReference type="SUPFAM" id="SSF48179">
    <property type="entry name" value="6-phosphogluconate dehydrogenase C-terminal domain-like"/>
    <property type="match status" value="1"/>
</dbReference>
<dbReference type="SUPFAM" id="SSF51735">
    <property type="entry name" value="NAD(P)-binding Rossmann-fold domains"/>
    <property type="match status" value="1"/>
</dbReference>
<dbReference type="InterPro" id="IPR018931">
    <property type="entry name" value="DUF2520"/>
</dbReference>
<name>A0A5S5DAF0_9SPHI</name>
<sequence length="255" mass="27931">MNIVLLGSGNIATHLGRAFHGLGHRVLQVFSRNQVNAIALASLLESSPITALGDMDQTADLYILAVADHAIAHVAQQLPSSLKGIVVHCSGATDISLLSRFTAFGVIYPPQSMHKHSEVRIDQIPFGVEGNDAGTTALLLRLAQTLSSQAFLCDSRQRLALHTAAVFANNFTNALYGISYNILTAHKLSFDLLKPIIVDTALKIQHHLPHEVQTGPAVRGDYETIEKHLQFLSENPLWLKIYQQLTEEITRTKES</sequence>
<dbReference type="Pfam" id="PF10727">
    <property type="entry name" value="Rossmann-like"/>
    <property type="match status" value="1"/>
</dbReference>